<reference evidence="5" key="1">
    <citation type="submission" date="2024-07" db="EMBL/GenBank/DDBJ databases">
        <title>Two chromosome-level genome assemblies of Korean endemic species Abeliophyllum distichum and Forsythia ovata (Oleaceae).</title>
        <authorList>
            <person name="Jang H."/>
        </authorList>
    </citation>
    <scope>NUCLEOTIDE SEQUENCE [LARGE SCALE GENOMIC DNA]</scope>
</reference>
<feature type="compositionally biased region" description="Gly residues" evidence="1">
    <location>
        <begin position="11"/>
        <end position="20"/>
    </location>
</feature>
<sequence length="2689" mass="302052">MYGQHPLLRPCGGGDGGGRGVVPPPQHLNYNLLSNPNLFHLQQNPNFLPHLNPFLQNPSNFPFQQNPSNFPPIPQIPGNRFAIPQIPNTYFPAIQPNNNNSNNNKFPQQQHPHGKLQNEAIEKVDRAVVKARRDLLASKENVSAWTVSQAALLMVKADSWESLGFQIQQVPSLHSLLVTEGKINAFIHCFVAVRRITSLYDLEVAICKNEGVEYFEQLELGPLVRHPLAMHYFSVSSDVAEVHRITSEEIISYLFEFMDTQKRKLKVDVFLDFIAKKQSVSNREKLCVRIQNLGTYATLIHQARQSEDRALEKCLEKIKNKSAKGGRKRPLFSAQKKQLDDHFGAISERIKLFSSENEKFCGKHIRFVSSSSEDGDSEDNGCEDNQDENNTSSNCTTLLPNLRADRVSSCPYPSAAEEMTRLGLKSEVDGSPCAPSDGVRCSADVESSQRKRKSENIIFKASSPQKLIKREKFHTDIERKGFSNQGTNDHLLANDSLRMFITTWKEACRGNSVDEVLERMLQLYNTRKKKKVKELFTSYPWVGLLNVAVTSMKFGMWDSMYDTFQAFSQQDVAGNNSENSADCISIDVEQAEKDVSTSGQKILKHEQGVIVEDIVKKLSGYFDDDITSYLNPSREKKFLFLRKLSECESWLIKQYSVKKFEALGYGEYYMFLEKHMHLLSHALRKCLIGDTNENDLLEARLKPLHLEVLLSQASNSLWENETVSLQNVSELLTRQFPLVCLELVKSDLMVNFGHSAQVNEDNLTSKCLLFSAPLLRPRCNREPLPQNEKKMQETSGSETYVPKEGSFGTVRTKDAIEVLLRAPMLADLNLWSHWDLVFAPSLGPIMEWLLNEVNAKELLCLATKDGKIIRVDHSSTIDSYLKVFIEGSSFETAVKLLSLYVLYGGEQHVPLSLLKCHARQAFEVMINNLMEMELQEDQNPFVHKKPSHSQRTVGKSTSGNLTNNLHKNTRAINKVIPVASTFILDCLSYLPLEFCSFAADVLLAGLQYFVKDASSAILTACNQIEQRLMLHEVGISLGIVEWANDYYSFRSSVAAETLSSRSSFSSFPNSESNTGAKIMQDILNQVPSSLGETMDSNVVDRHDGYTKLVSCTADSAEGTFDDFAVNPGQRFCVHDNHIDYDPAGVIESIRREEFGLDQNLSVDENRMLEKQHARLGRALHCLSQELYSQDSHFLLELVQNADDNIYQENVEPTLTFILLETGIIVLNNEQGFSAKNIRALCDVGNSTKKGQNAGYIGKKGIGFKSVFRVTDAPEIHSNGFHLKFDITEGQIGFVLPTLVPPCNIDLYTRLASADTDQLNRNSWNTCIVLPFRSNLSEGLSVNNIVSMFSDLHPSLLLFLHRLQCIKFRNILDDSLIVMRKEVVGDGIVKVSFGNEKMTWFVVSQELQAHVIRPDVQTTEISIAFTLQETADGELVPILNQQPVFAFLPLRTYGLKFILQGDFILPSSREEVDGNSPWNQWLLSEFPGLFVGAERSFCDLPCFRGSPGKAVAAFLSFIPLVGEVHGFFSSLPRMILSKLRLSNCLLLEGDEKEWVPPCKVLRNWTDQARSLLPDSLLREHLGLGYLNKDIVLSDTLAVALGVDDYGPKIVLQVIISLCCSKNGLNSMDISWLTSCLSAIYVMSSHSSGQTPSSRRPGLDITYELRKTPFIPLSDGKYGSVEEGTIWLHSDVVGLGINDESVFKVFPKLYDRLRIVSPDLFSAAASVENSSSDASIVENVTRLLYRVGVQRLSDHEIVKVHILPAVFGDSGLGQEELMTEYLSFVMFHLQSGCATCSSERGDIISDLRDKALILTNYGYKRLSEVPIHFSRNFGNPVDVNKLISSLDVKWHEIDTTYLNHPITELVSGGMLKWRNFFQEIGVTDFVKIVQVEKCIADMSHDAMKNTMWNGDMFSASSVAKNWESEELFHLLSNLSLRGNQEKCKYFLEVLDTLWDDYFSDKITGYCIDSTGESKPFKSSVISVLHNFPWIVSSIDNELHYPKDLFHDCTAVNSVLGVSAPYAIPKVRSRKLVDDIGLKTHVTLDDALSILKVWRRSEISFKASVSQMSDFYTFIWKEMATSKQKIMEELHSGLFIFVPCASGYSREDAIPGAFLSPQEVYWYDSTGSMDQLKLIDHDSVSDIASSLRKMLCNFYPNLHDFFVNECGVDENPPLRSYLQILLQLSTIALPNQAAKTVFQVFLQWGEAIKSGSMSLEDVEYLQESLLKKEYAVLPTRQDKWVSLHPSFGLVCWCDDDDLGREFKYLEGVDFLYFGELPDEENVMLQAKTLIVMSGLGIPALSKIVIREAIYYGPADCSFIFSLEEITSKKRYECSCLLQDNILYCSRESDSHSIFMELSRLLYNGTPELHFANFLHMITTMTESGSTEEQIEFFILNSQKVPKLPPDESDWSLSHVSSSVENHATELENFISKKTEEQNSTVFKRRPGINSNWPPADWKTAPGFNSASAFGFNTLAGSGLQATKWDSGKENLEEGVVEVGSELIVDGNPIVVTPTASLNAEISGSQSNHASNTIDSDMNVAIDSVDIVDRMNFGSPNSVERDHLSIDTTNAQQALFTGRLGEFVAFKYFNGKVGGMFVKWVNEANESGLPYDIIIGGDEKSREYIEVKATKSARKNWFVISMREWQFAVEKGESFSIAHVILSGNEMAKITIYKNPARLCKLGNLKLAMLVPK</sequence>
<evidence type="ECO:0000313" key="5">
    <source>
        <dbReference type="Proteomes" id="UP001604336"/>
    </source>
</evidence>
<dbReference type="GO" id="GO:0016301">
    <property type="term" value="F:kinase activity"/>
    <property type="evidence" value="ECO:0007669"/>
    <property type="project" value="UniProtKB-KW"/>
</dbReference>
<comment type="caution">
    <text evidence="4">The sequence shown here is derived from an EMBL/GenBank/DDBJ whole genome shotgun (WGS) entry which is preliminary data.</text>
</comment>
<dbReference type="InterPro" id="IPR024975">
    <property type="entry name" value="NOV_C"/>
</dbReference>
<dbReference type="PANTHER" id="PTHR32387">
    <property type="entry name" value="WU:FJ29H11"/>
    <property type="match status" value="1"/>
</dbReference>
<evidence type="ECO:0000256" key="1">
    <source>
        <dbReference type="SAM" id="MobiDB-lite"/>
    </source>
</evidence>
<dbReference type="PANTHER" id="PTHR32387:SF0">
    <property type="entry name" value="PROTEIN NO VEIN"/>
    <property type="match status" value="1"/>
</dbReference>
<feature type="region of interest" description="Disordered" evidence="1">
    <location>
        <begin position="781"/>
        <end position="803"/>
    </location>
</feature>
<feature type="region of interest" description="Disordered" evidence="1">
    <location>
        <begin position="1"/>
        <end position="20"/>
    </location>
</feature>
<feature type="domain" description="Sacsin/Nov" evidence="3">
    <location>
        <begin position="1187"/>
        <end position="1292"/>
    </location>
</feature>
<keyword evidence="4" id="KW-0418">Kinase</keyword>
<dbReference type="NCBIfam" id="NF047352">
    <property type="entry name" value="P_loop_sacsin"/>
    <property type="match status" value="1"/>
</dbReference>
<accession>A0ABD1PZX8</accession>
<feature type="domain" description="Protein NO VEIN C-terminal" evidence="2">
    <location>
        <begin position="2577"/>
        <end position="2663"/>
    </location>
</feature>
<proteinExistence type="predicted"/>
<protein>
    <submittedName>
        <fullName evidence="4">Histidine kinase</fullName>
    </submittedName>
</protein>
<dbReference type="Pfam" id="PF13020">
    <property type="entry name" value="NOV_C"/>
    <property type="match status" value="1"/>
</dbReference>
<evidence type="ECO:0000259" key="3">
    <source>
        <dbReference type="Pfam" id="PF25794"/>
    </source>
</evidence>
<dbReference type="Gene3D" id="3.30.565.10">
    <property type="entry name" value="Histidine kinase-like ATPase, C-terminal domain"/>
    <property type="match status" value="1"/>
</dbReference>
<dbReference type="SUPFAM" id="SSF55874">
    <property type="entry name" value="ATPase domain of HSP90 chaperone/DNA topoisomerase II/histidine kinase"/>
    <property type="match status" value="1"/>
</dbReference>
<dbReference type="InterPro" id="IPR052957">
    <property type="entry name" value="Auxin_embryo_med"/>
</dbReference>
<dbReference type="InterPro" id="IPR058210">
    <property type="entry name" value="SACS/Nov_dom"/>
</dbReference>
<dbReference type="EMBL" id="JBFOLK010000012">
    <property type="protein sequence ID" value="KAL2469471.1"/>
    <property type="molecule type" value="Genomic_DNA"/>
</dbReference>
<feature type="compositionally biased region" description="Polar residues" evidence="1">
    <location>
        <begin position="949"/>
        <end position="960"/>
    </location>
</feature>
<feature type="compositionally biased region" description="Polar residues" evidence="1">
    <location>
        <begin position="388"/>
        <end position="397"/>
    </location>
</feature>
<dbReference type="Pfam" id="PF25794">
    <property type="entry name" value="SACS"/>
    <property type="match status" value="1"/>
</dbReference>
<feature type="region of interest" description="Disordered" evidence="1">
    <location>
        <begin position="941"/>
        <end position="960"/>
    </location>
</feature>
<dbReference type="Proteomes" id="UP001604336">
    <property type="component" value="Unassembled WGS sequence"/>
</dbReference>
<dbReference type="InterPro" id="IPR036890">
    <property type="entry name" value="HATPase_C_sf"/>
</dbReference>
<feature type="compositionally biased region" description="Low complexity" evidence="1">
    <location>
        <begin position="1"/>
        <end position="10"/>
    </location>
</feature>
<gene>
    <name evidence="4" type="ORF">Adt_37607</name>
</gene>
<keyword evidence="4" id="KW-0808">Transferase</keyword>
<feature type="compositionally biased region" description="Acidic residues" evidence="1">
    <location>
        <begin position="373"/>
        <end position="387"/>
    </location>
</feature>
<name>A0ABD1PZX8_9LAMI</name>
<evidence type="ECO:0000259" key="2">
    <source>
        <dbReference type="Pfam" id="PF13020"/>
    </source>
</evidence>
<feature type="region of interest" description="Disordered" evidence="1">
    <location>
        <begin position="369"/>
        <end position="397"/>
    </location>
</feature>
<organism evidence="4 5">
    <name type="scientific">Abeliophyllum distichum</name>
    <dbReference type="NCBI Taxonomy" id="126358"/>
    <lineage>
        <taxon>Eukaryota</taxon>
        <taxon>Viridiplantae</taxon>
        <taxon>Streptophyta</taxon>
        <taxon>Embryophyta</taxon>
        <taxon>Tracheophyta</taxon>
        <taxon>Spermatophyta</taxon>
        <taxon>Magnoliopsida</taxon>
        <taxon>eudicotyledons</taxon>
        <taxon>Gunneridae</taxon>
        <taxon>Pentapetalae</taxon>
        <taxon>asterids</taxon>
        <taxon>lamiids</taxon>
        <taxon>Lamiales</taxon>
        <taxon>Oleaceae</taxon>
        <taxon>Forsythieae</taxon>
        <taxon>Abeliophyllum</taxon>
    </lineage>
</organism>
<keyword evidence="5" id="KW-1185">Reference proteome</keyword>
<evidence type="ECO:0000313" key="4">
    <source>
        <dbReference type="EMBL" id="KAL2469471.1"/>
    </source>
</evidence>